<protein>
    <submittedName>
        <fullName evidence="2">Uncharacterized protein</fullName>
    </submittedName>
</protein>
<evidence type="ECO:0000313" key="2">
    <source>
        <dbReference type="EMBL" id="KAH3826150.1"/>
    </source>
</evidence>
<dbReference type="EMBL" id="JAIWYP010000005">
    <property type="protein sequence ID" value="KAH3826150.1"/>
    <property type="molecule type" value="Genomic_DNA"/>
</dbReference>
<dbReference type="OrthoDB" id="6098647at2759"/>
<organism evidence="2 3">
    <name type="scientific">Dreissena polymorpha</name>
    <name type="common">Zebra mussel</name>
    <name type="synonym">Mytilus polymorpha</name>
    <dbReference type="NCBI Taxonomy" id="45954"/>
    <lineage>
        <taxon>Eukaryota</taxon>
        <taxon>Metazoa</taxon>
        <taxon>Spiralia</taxon>
        <taxon>Lophotrochozoa</taxon>
        <taxon>Mollusca</taxon>
        <taxon>Bivalvia</taxon>
        <taxon>Autobranchia</taxon>
        <taxon>Heteroconchia</taxon>
        <taxon>Euheterodonta</taxon>
        <taxon>Imparidentia</taxon>
        <taxon>Neoheterodontei</taxon>
        <taxon>Myida</taxon>
        <taxon>Dreissenoidea</taxon>
        <taxon>Dreissenidae</taxon>
        <taxon>Dreissena</taxon>
    </lineage>
</organism>
<proteinExistence type="predicted"/>
<dbReference type="PROSITE" id="PS51257">
    <property type="entry name" value="PROKAR_LIPOPROTEIN"/>
    <property type="match status" value="1"/>
</dbReference>
<dbReference type="Proteomes" id="UP000828390">
    <property type="component" value="Unassembled WGS sequence"/>
</dbReference>
<keyword evidence="1" id="KW-1133">Transmembrane helix</keyword>
<keyword evidence="1" id="KW-0812">Transmembrane</keyword>
<reference evidence="2" key="1">
    <citation type="journal article" date="2019" name="bioRxiv">
        <title>The Genome of the Zebra Mussel, Dreissena polymorpha: A Resource for Invasive Species Research.</title>
        <authorList>
            <person name="McCartney M.A."/>
            <person name="Auch B."/>
            <person name="Kono T."/>
            <person name="Mallez S."/>
            <person name="Zhang Y."/>
            <person name="Obille A."/>
            <person name="Becker A."/>
            <person name="Abrahante J.E."/>
            <person name="Garbe J."/>
            <person name="Badalamenti J.P."/>
            <person name="Herman A."/>
            <person name="Mangelson H."/>
            <person name="Liachko I."/>
            <person name="Sullivan S."/>
            <person name="Sone E.D."/>
            <person name="Koren S."/>
            <person name="Silverstein K.A.T."/>
            <person name="Beckman K.B."/>
            <person name="Gohl D.M."/>
        </authorList>
    </citation>
    <scope>NUCLEOTIDE SEQUENCE</scope>
    <source>
        <strain evidence="2">Duluth1</strain>
        <tissue evidence="2">Whole animal</tissue>
    </source>
</reference>
<keyword evidence="3" id="KW-1185">Reference proteome</keyword>
<reference evidence="2" key="2">
    <citation type="submission" date="2020-11" db="EMBL/GenBank/DDBJ databases">
        <authorList>
            <person name="McCartney M.A."/>
            <person name="Auch B."/>
            <person name="Kono T."/>
            <person name="Mallez S."/>
            <person name="Becker A."/>
            <person name="Gohl D.M."/>
            <person name="Silverstein K.A.T."/>
            <person name="Koren S."/>
            <person name="Bechman K.B."/>
            <person name="Herman A."/>
            <person name="Abrahante J.E."/>
            <person name="Garbe J."/>
        </authorList>
    </citation>
    <scope>NUCLEOTIDE SEQUENCE</scope>
    <source>
        <strain evidence="2">Duluth1</strain>
        <tissue evidence="2">Whole animal</tissue>
    </source>
</reference>
<feature type="transmembrane region" description="Helical" evidence="1">
    <location>
        <begin position="133"/>
        <end position="155"/>
    </location>
</feature>
<evidence type="ECO:0000256" key="1">
    <source>
        <dbReference type="SAM" id="Phobius"/>
    </source>
</evidence>
<feature type="transmembrane region" description="Helical" evidence="1">
    <location>
        <begin position="7"/>
        <end position="30"/>
    </location>
</feature>
<dbReference type="AlphaFoldDB" id="A0A9D4H023"/>
<name>A0A9D4H023_DREPO</name>
<keyword evidence="1" id="KW-0472">Membrane</keyword>
<gene>
    <name evidence="2" type="ORF">DPMN_128046</name>
</gene>
<accession>A0A9D4H023</accession>
<feature type="transmembrane region" description="Helical" evidence="1">
    <location>
        <begin position="67"/>
        <end position="91"/>
    </location>
</feature>
<comment type="caution">
    <text evidence="2">The sequence shown here is derived from an EMBL/GenBank/DDBJ whole genome shotgun (WGS) entry which is preliminary data.</text>
</comment>
<evidence type="ECO:0000313" key="3">
    <source>
        <dbReference type="Proteomes" id="UP000828390"/>
    </source>
</evidence>
<dbReference type="Gene3D" id="1.20.140.150">
    <property type="match status" value="1"/>
</dbReference>
<sequence length="169" mass="18168">MVEVKQIIGFVTFGFSCLSVIFAILALALADWVVAGTLSVSAGLWQGCIDDICVTYPASAVQGFLHAIRAMVLLGLFAMVGATAMTGVHVFCARDNRLVMYASICLAAVAGLFLMIGFAIFADKSHMSQDMTVATFGPLDPVHCCMALCVGRCYLKRHSGVRRENNKHQ</sequence>
<feature type="transmembrane region" description="Helical" evidence="1">
    <location>
        <begin position="98"/>
        <end position="121"/>
    </location>
</feature>